<gene>
    <name evidence="1" type="ORF">CM240_1829</name>
</gene>
<name>W6S3U1_9CLOT</name>
<dbReference type="Proteomes" id="UP000019426">
    <property type="component" value="Chromosome M2/40_rep1"/>
</dbReference>
<evidence type="ECO:0000313" key="2">
    <source>
        <dbReference type="Proteomes" id="UP000019426"/>
    </source>
</evidence>
<dbReference type="EMBL" id="HG917868">
    <property type="protein sequence ID" value="CDM68987.1"/>
    <property type="molecule type" value="Genomic_DNA"/>
</dbReference>
<dbReference type="GO" id="GO:0032259">
    <property type="term" value="P:methylation"/>
    <property type="evidence" value="ECO:0007669"/>
    <property type="project" value="UniProtKB-KW"/>
</dbReference>
<dbReference type="Gene3D" id="3.40.50.150">
    <property type="entry name" value="Vaccinia Virus protein VP39"/>
    <property type="match status" value="1"/>
</dbReference>
<dbReference type="SUPFAM" id="SSF53335">
    <property type="entry name" value="S-adenosyl-L-methionine-dependent methyltransferases"/>
    <property type="match status" value="1"/>
</dbReference>
<proteinExistence type="predicted"/>
<organism evidence="1 2">
    <name type="scientific">Clostridium bornimense</name>
    <dbReference type="NCBI Taxonomy" id="1216932"/>
    <lineage>
        <taxon>Bacteria</taxon>
        <taxon>Bacillati</taxon>
        <taxon>Bacillota</taxon>
        <taxon>Clostridia</taxon>
        <taxon>Eubacteriales</taxon>
        <taxon>Clostridiaceae</taxon>
        <taxon>Clostridium</taxon>
    </lineage>
</organism>
<sequence length="248" mass="29439">MIPFKSSYYQNKIEEFAAKVKTNEDFSVNHCRIYWDFYKEGKHKGYMHVFKGVLRNVPCLYENDMLWMSLNGEEIGGYYEALRRAKGIVGVVGLGIGYFVEELASKAKVKKVIVYENNEDIIEIYNKLFDKNEKIEIVNCDAREVQGGNFDFFFVDIYRHEYNEDIVDDYKLFNKNHNIKEYSFFGMEHFILSLREEDIKEAVIPEYWLAMSKNVGDKFFESKYKDNFIPVSYKKAKSIYDKFKLILL</sequence>
<reference evidence="1 2" key="1">
    <citation type="submission" date="2013-11" db="EMBL/GenBank/DDBJ databases">
        <title>Complete genome sequence of Clostridum sp. M2/40.</title>
        <authorList>
            <person name="Wibberg D."/>
            <person name="Puehler A."/>
            <person name="Schlueter A."/>
        </authorList>
    </citation>
    <scope>NUCLEOTIDE SEQUENCE [LARGE SCALE GENOMIC DNA]</scope>
    <source>
        <strain evidence="2">M2/40</strain>
    </source>
</reference>
<dbReference type="eggNOG" id="COG0421">
    <property type="taxonomic scope" value="Bacteria"/>
</dbReference>
<accession>W6S3U1</accession>
<evidence type="ECO:0000313" key="1">
    <source>
        <dbReference type="EMBL" id="CDM68987.1"/>
    </source>
</evidence>
<evidence type="ECO:0008006" key="3">
    <source>
        <dbReference type="Google" id="ProtNLM"/>
    </source>
</evidence>
<protein>
    <recommendedName>
        <fullName evidence="3">Spermidine synthase</fullName>
    </recommendedName>
</protein>
<dbReference type="GO" id="GO:0003723">
    <property type="term" value="F:RNA binding"/>
    <property type="evidence" value="ECO:0007669"/>
    <property type="project" value="UniProtKB-KW"/>
</dbReference>
<dbReference type="AlphaFoldDB" id="W6S3U1"/>
<dbReference type="STRING" id="1216932.CM240_1829"/>
<keyword evidence="2" id="KW-1185">Reference proteome</keyword>
<dbReference type="RefSeq" id="WP_051483780.1">
    <property type="nucleotide sequence ID" value="NZ_HG917868.1"/>
</dbReference>
<dbReference type="KEGG" id="clt:CM240_1829"/>
<dbReference type="OrthoDB" id="1935097at2"/>
<dbReference type="InterPro" id="IPR029063">
    <property type="entry name" value="SAM-dependent_MTases_sf"/>
</dbReference>
<dbReference type="PATRIC" id="fig|1216932.3.peg.1826"/>
<dbReference type="GO" id="GO:0008168">
    <property type="term" value="F:methyltransferase activity"/>
    <property type="evidence" value="ECO:0007669"/>
    <property type="project" value="UniProtKB-KW"/>
</dbReference>
<dbReference type="HOGENOM" id="CLU_097455_0_0_9"/>